<feature type="compositionally biased region" description="Basic and acidic residues" evidence="7">
    <location>
        <begin position="478"/>
        <end position="495"/>
    </location>
</feature>
<name>A0A517LVZ0_9BACT</name>
<protein>
    <submittedName>
        <fullName evidence="10">Arylsulfatase</fullName>
        <ecNumber evidence="10">3.1.6.1</ecNumber>
    </submittedName>
</protein>
<dbReference type="InterPro" id="IPR024607">
    <property type="entry name" value="Sulfatase_CS"/>
</dbReference>
<evidence type="ECO:0000256" key="6">
    <source>
        <dbReference type="ARBA" id="ARBA00022837"/>
    </source>
</evidence>
<evidence type="ECO:0000256" key="7">
    <source>
        <dbReference type="SAM" id="MobiDB-lite"/>
    </source>
</evidence>
<dbReference type="PROSITE" id="PS00149">
    <property type="entry name" value="SULFATASE_2"/>
    <property type="match status" value="1"/>
</dbReference>
<accession>A0A517LVZ0</accession>
<evidence type="ECO:0000256" key="2">
    <source>
        <dbReference type="ARBA" id="ARBA00008779"/>
    </source>
</evidence>
<dbReference type="RefSeq" id="WP_145342731.1">
    <property type="nucleotide sequence ID" value="NZ_CP036261.1"/>
</dbReference>
<dbReference type="Gene3D" id="3.30.1120.10">
    <property type="match status" value="1"/>
</dbReference>
<comment type="similarity">
    <text evidence="2">Belongs to the sulfatase family.</text>
</comment>
<keyword evidence="3" id="KW-0479">Metal-binding</keyword>
<dbReference type="GO" id="GO:0046872">
    <property type="term" value="F:metal ion binding"/>
    <property type="evidence" value="ECO:0007669"/>
    <property type="project" value="UniProtKB-KW"/>
</dbReference>
<feature type="signal peptide" evidence="8">
    <location>
        <begin position="1"/>
        <end position="24"/>
    </location>
</feature>
<dbReference type="InterPro" id="IPR050738">
    <property type="entry name" value="Sulfatase"/>
</dbReference>
<comment type="cofactor">
    <cofactor evidence="1">
        <name>Ca(2+)</name>
        <dbReference type="ChEBI" id="CHEBI:29108"/>
    </cofactor>
</comment>
<evidence type="ECO:0000313" key="11">
    <source>
        <dbReference type="Proteomes" id="UP000319557"/>
    </source>
</evidence>
<reference evidence="10 11" key="1">
    <citation type="submission" date="2019-02" db="EMBL/GenBank/DDBJ databases">
        <title>Deep-cultivation of Planctomycetes and their phenomic and genomic characterization uncovers novel biology.</title>
        <authorList>
            <person name="Wiegand S."/>
            <person name="Jogler M."/>
            <person name="Boedeker C."/>
            <person name="Pinto D."/>
            <person name="Vollmers J."/>
            <person name="Rivas-Marin E."/>
            <person name="Kohn T."/>
            <person name="Peeters S.H."/>
            <person name="Heuer A."/>
            <person name="Rast P."/>
            <person name="Oberbeckmann S."/>
            <person name="Bunk B."/>
            <person name="Jeske O."/>
            <person name="Meyerdierks A."/>
            <person name="Storesund J.E."/>
            <person name="Kallscheuer N."/>
            <person name="Luecker S."/>
            <person name="Lage O.M."/>
            <person name="Pohl T."/>
            <person name="Merkel B.J."/>
            <person name="Hornburger P."/>
            <person name="Mueller R.-W."/>
            <person name="Bruemmer F."/>
            <person name="Labrenz M."/>
            <person name="Spormann A.M."/>
            <person name="Op den Camp H."/>
            <person name="Overmann J."/>
            <person name="Amann R."/>
            <person name="Jetten M.S.M."/>
            <person name="Mascher T."/>
            <person name="Medema M.H."/>
            <person name="Devos D.P."/>
            <person name="Kaster A.-K."/>
            <person name="Ovreas L."/>
            <person name="Rohde M."/>
            <person name="Galperin M.Y."/>
            <person name="Jogler C."/>
        </authorList>
    </citation>
    <scope>NUCLEOTIDE SEQUENCE [LARGE SCALE GENOMIC DNA]</scope>
    <source>
        <strain evidence="10 11">EC9</strain>
    </source>
</reference>
<organism evidence="10 11">
    <name type="scientific">Rosistilla ulvae</name>
    <dbReference type="NCBI Taxonomy" id="1930277"/>
    <lineage>
        <taxon>Bacteria</taxon>
        <taxon>Pseudomonadati</taxon>
        <taxon>Planctomycetota</taxon>
        <taxon>Planctomycetia</taxon>
        <taxon>Pirellulales</taxon>
        <taxon>Pirellulaceae</taxon>
        <taxon>Rosistilla</taxon>
    </lineage>
</organism>
<keyword evidence="4 8" id="KW-0732">Signal</keyword>
<keyword evidence="5 10" id="KW-0378">Hydrolase</keyword>
<evidence type="ECO:0000256" key="3">
    <source>
        <dbReference type="ARBA" id="ARBA00022723"/>
    </source>
</evidence>
<dbReference type="CDD" id="cd16144">
    <property type="entry name" value="ARS_like"/>
    <property type="match status" value="1"/>
</dbReference>
<evidence type="ECO:0000313" key="10">
    <source>
        <dbReference type="EMBL" id="QDS86782.1"/>
    </source>
</evidence>
<gene>
    <name evidence="10" type="primary">atsA_5</name>
    <name evidence="10" type="ORF">EC9_09560</name>
</gene>
<evidence type="ECO:0000256" key="1">
    <source>
        <dbReference type="ARBA" id="ARBA00001913"/>
    </source>
</evidence>
<dbReference type="OrthoDB" id="9783154at2"/>
<evidence type="ECO:0000256" key="4">
    <source>
        <dbReference type="ARBA" id="ARBA00022729"/>
    </source>
</evidence>
<dbReference type="InterPro" id="IPR000917">
    <property type="entry name" value="Sulfatase_N"/>
</dbReference>
<dbReference type="Gene3D" id="3.40.720.10">
    <property type="entry name" value="Alkaline Phosphatase, subunit A"/>
    <property type="match status" value="1"/>
</dbReference>
<feature type="chain" id="PRO_5022010310" evidence="8">
    <location>
        <begin position="25"/>
        <end position="495"/>
    </location>
</feature>
<dbReference type="EMBL" id="CP036261">
    <property type="protein sequence ID" value="QDS86782.1"/>
    <property type="molecule type" value="Genomic_DNA"/>
</dbReference>
<evidence type="ECO:0000256" key="8">
    <source>
        <dbReference type="SAM" id="SignalP"/>
    </source>
</evidence>
<dbReference type="KEGG" id="ruv:EC9_09560"/>
<dbReference type="PANTHER" id="PTHR42693">
    <property type="entry name" value="ARYLSULFATASE FAMILY MEMBER"/>
    <property type="match status" value="1"/>
</dbReference>
<dbReference type="Pfam" id="PF00884">
    <property type="entry name" value="Sulfatase"/>
    <property type="match status" value="1"/>
</dbReference>
<dbReference type="GO" id="GO:0004065">
    <property type="term" value="F:arylsulfatase activity"/>
    <property type="evidence" value="ECO:0007669"/>
    <property type="project" value="UniProtKB-EC"/>
</dbReference>
<dbReference type="AlphaFoldDB" id="A0A517LVZ0"/>
<dbReference type="PANTHER" id="PTHR42693:SF42">
    <property type="entry name" value="ARYLSULFATASE G"/>
    <property type="match status" value="1"/>
</dbReference>
<feature type="domain" description="Sulfatase N-terminal" evidence="9">
    <location>
        <begin position="28"/>
        <end position="353"/>
    </location>
</feature>
<dbReference type="Proteomes" id="UP000319557">
    <property type="component" value="Chromosome"/>
</dbReference>
<keyword evidence="11" id="KW-1185">Reference proteome</keyword>
<feature type="region of interest" description="Disordered" evidence="7">
    <location>
        <begin position="474"/>
        <end position="495"/>
    </location>
</feature>
<dbReference type="EC" id="3.1.6.1" evidence="10"/>
<dbReference type="InterPro" id="IPR017850">
    <property type="entry name" value="Alkaline_phosphatase_core_sf"/>
</dbReference>
<evidence type="ECO:0000259" key="9">
    <source>
        <dbReference type="Pfam" id="PF00884"/>
    </source>
</evidence>
<sequence precursor="true">MTIARALRCLMFAIAVCFTSAAFAADKPNVILIFIDDMGWGDIGCYGNDFVDTPRIDQLAAEGMRFTDFYAAGAVCSPTRCALQSGQNQARIGITAHIPGHWRPFERVITPQTTMALPLDTVTVGESMQQAGYKTGYIGKWHLGDSPGFLPDRQGYEYSAVINGPHLPGKFRVAGRKDIKPKPGQYRTDFEADLCVDFIEQNKSKPFFLMLSPFAVHIPLGAMSEKVQKYQDKAKATGRELPNPIYAAMIEHCDDMVGRIVDAVEAQGLTEKTMIVFTSDNGGLYRRYDYRPAADDNVSSLAPLKGEKGSLHEGGVRVPLIVKYPAKVAAGGVCAEPTISYDFYPTFVELASGSLPANQTIDGVSLLPLLEKPDATLPRSALHWHYPHYHHDRPASSIREREWKLIEYLDGTGDVELYHIASDIGESKNLVEEKAGRAADLRRKLATWRHEVSARMPIPNPNYDPQRADQWWNLRSGKPVDSDSRKRFPPTEKDL</sequence>
<proteinExistence type="inferred from homology"/>
<keyword evidence="6" id="KW-0106">Calcium</keyword>
<evidence type="ECO:0000256" key="5">
    <source>
        <dbReference type="ARBA" id="ARBA00022801"/>
    </source>
</evidence>
<dbReference type="SUPFAM" id="SSF53649">
    <property type="entry name" value="Alkaline phosphatase-like"/>
    <property type="match status" value="1"/>
</dbReference>